<dbReference type="STRING" id="121719.APZ00_15405"/>
<dbReference type="InterPro" id="IPR018680">
    <property type="entry name" value="DUF2164"/>
</dbReference>
<gene>
    <name evidence="1" type="ORF">APZ00_15405</name>
</gene>
<dbReference type="AlphaFoldDB" id="A0A0U3N5V1"/>
<organism evidence="1 2">
    <name type="scientific">Pannonibacter phragmitetus</name>
    <dbReference type="NCBI Taxonomy" id="121719"/>
    <lineage>
        <taxon>Bacteria</taxon>
        <taxon>Pseudomonadati</taxon>
        <taxon>Pseudomonadota</taxon>
        <taxon>Alphaproteobacteria</taxon>
        <taxon>Hyphomicrobiales</taxon>
        <taxon>Stappiaceae</taxon>
        <taxon>Pannonibacter</taxon>
    </lineage>
</organism>
<sequence>MISMKKLELPRDLQTRIASRLSDFCRDELDVDLGNMDALRLLDFLAEEAGSAFYTLGVRDAAAQAAKRFEDLSDDLAGLERQDWR</sequence>
<dbReference type="Proteomes" id="UP000064921">
    <property type="component" value="Chromosome"/>
</dbReference>
<keyword evidence="2" id="KW-1185">Reference proteome</keyword>
<evidence type="ECO:0008006" key="3">
    <source>
        <dbReference type="Google" id="ProtNLM"/>
    </source>
</evidence>
<evidence type="ECO:0000313" key="2">
    <source>
        <dbReference type="Proteomes" id="UP000064921"/>
    </source>
</evidence>
<dbReference type="eggNOG" id="COG5460">
    <property type="taxonomic scope" value="Bacteria"/>
</dbReference>
<dbReference type="EMBL" id="CP013068">
    <property type="protein sequence ID" value="ALV28280.1"/>
    <property type="molecule type" value="Genomic_DNA"/>
</dbReference>
<protein>
    <recommendedName>
        <fullName evidence="3">DUF2164 domain-containing protein</fullName>
    </recommendedName>
</protein>
<dbReference type="Pfam" id="PF09932">
    <property type="entry name" value="DUF2164"/>
    <property type="match status" value="1"/>
</dbReference>
<dbReference type="KEGG" id="pphr:APZ00_15405"/>
<evidence type="ECO:0000313" key="1">
    <source>
        <dbReference type="EMBL" id="ALV28280.1"/>
    </source>
</evidence>
<name>A0A0U3N5V1_9HYPH</name>
<proteinExistence type="predicted"/>
<accession>A0A0U3N5V1</accession>
<reference evidence="1 2" key="1">
    <citation type="submission" date="2015-10" db="EMBL/GenBank/DDBJ databases">
        <title>The world's first case of liver abscess caused by Pannonibacter phragmitetus.</title>
        <authorList>
            <person name="Ming D."/>
            <person name="Wang M."/>
            <person name="Zhou Y."/>
            <person name="Jiang T."/>
            <person name="Hu S."/>
        </authorList>
    </citation>
    <scope>NUCLEOTIDE SEQUENCE [LARGE SCALE GENOMIC DNA]</scope>
    <source>
        <strain evidence="1 2">31801</strain>
    </source>
</reference>